<gene>
    <name evidence="1" type="ORF">FHS22_004933</name>
</gene>
<dbReference type="PANTHER" id="PTHR34070">
    <property type="entry name" value="ARMADILLO-TYPE FOLD"/>
    <property type="match status" value="1"/>
</dbReference>
<sequence>MSPETLQKAVRLALAEAADPAKAPAMQAYMKSAMPFLGVQAVPRRAALRKVFAEHPIESAPEWRRAVLALWREAEYREERYAAIALTGSPRHWGQTLYTLPIYEEMVVSGAWWDLVDEVAVQRVGPLLKAFPDTMRPLMLEWAHSDDLWKRRTSIICQNKFKAATDTGLLYACIEPSLSDTDFFARKAIGWALREYARTNPREVVRYVAHKGISGLSRREALKNIPAG</sequence>
<dbReference type="RefSeq" id="WP_184945199.1">
    <property type="nucleotide sequence ID" value="NZ_BAAAWZ010000001.1"/>
</dbReference>
<organism evidence="1 2">
    <name type="scientific">Planomonospora venezuelensis</name>
    <dbReference type="NCBI Taxonomy" id="1999"/>
    <lineage>
        <taxon>Bacteria</taxon>
        <taxon>Bacillati</taxon>
        <taxon>Actinomycetota</taxon>
        <taxon>Actinomycetes</taxon>
        <taxon>Streptosporangiales</taxon>
        <taxon>Streptosporangiaceae</taxon>
        <taxon>Planomonospora</taxon>
    </lineage>
</organism>
<dbReference type="InterPro" id="IPR014825">
    <property type="entry name" value="DNA_alkylation"/>
</dbReference>
<evidence type="ECO:0000313" key="1">
    <source>
        <dbReference type="EMBL" id="MBB5965643.1"/>
    </source>
</evidence>
<keyword evidence="2" id="KW-1185">Reference proteome</keyword>
<proteinExistence type="predicted"/>
<protein>
    <submittedName>
        <fullName evidence="1">3-methyladenine DNA glycosylase AlkD</fullName>
    </submittedName>
</protein>
<evidence type="ECO:0000313" key="2">
    <source>
        <dbReference type="Proteomes" id="UP000562352"/>
    </source>
</evidence>
<dbReference type="PANTHER" id="PTHR34070:SF1">
    <property type="entry name" value="DNA ALKYLATION REPAIR PROTEIN"/>
    <property type="match status" value="1"/>
</dbReference>
<comment type="caution">
    <text evidence="1">The sequence shown here is derived from an EMBL/GenBank/DDBJ whole genome shotgun (WGS) entry which is preliminary data.</text>
</comment>
<dbReference type="CDD" id="cd07064">
    <property type="entry name" value="AlkD_like_1"/>
    <property type="match status" value="1"/>
</dbReference>
<dbReference type="Gene3D" id="1.25.10.90">
    <property type="match status" value="1"/>
</dbReference>
<dbReference type="Proteomes" id="UP000562352">
    <property type="component" value="Unassembled WGS sequence"/>
</dbReference>
<dbReference type="SUPFAM" id="SSF48371">
    <property type="entry name" value="ARM repeat"/>
    <property type="match status" value="1"/>
</dbReference>
<dbReference type="EMBL" id="JACHJJ010000018">
    <property type="protein sequence ID" value="MBB5965643.1"/>
    <property type="molecule type" value="Genomic_DNA"/>
</dbReference>
<name>A0A841D9W9_PLAVE</name>
<accession>A0A841D9W9</accession>
<dbReference type="InterPro" id="IPR016024">
    <property type="entry name" value="ARM-type_fold"/>
</dbReference>
<reference evidence="1 2" key="1">
    <citation type="submission" date="2020-08" db="EMBL/GenBank/DDBJ databases">
        <title>Genomic Encyclopedia of Type Strains, Phase III (KMG-III): the genomes of soil and plant-associated and newly described type strains.</title>
        <authorList>
            <person name="Whitman W."/>
        </authorList>
    </citation>
    <scope>NUCLEOTIDE SEQUENCE [LARGE SCALE GENOMIC DNA]</scope>
    <source>
        <strain evidence="1 2">CECT 3303</strain>
    </source>
</reference>
<dbReference type="Pfam" id="PF08713">
    <property type="entry name" value="DNA_alkylation"/>
    <property type="match status" value="1"/>
</dbReference>
<dbReference type="AlphaFoldDB" id="A0A841D9W9"/>